<keyword evidence="3" id="KW-0808">Transferase</keyword>
<dbReference type="GO" id="GO:0032259">
    <property type="term" value="P:methylation"/>
    <property type="evidence" value="ECO:0007669"/>
    <property type="project" value="UniProtKB-KW"/>
</dbReference>
<dbReference type="Gene3D" id="3.40.50.150">
    <property type="entry name" value="Vaccinia Virus protein VP39"/>
    <property type="match status" value="1"/>
</dbReference>
<dbReference type="InterPro" id="IPR029063">
    <property type="entry name" value="SAM-dependent_MTases_sf"/>
</dbReference>
<reference evidence="6" key="1">
    <citation type="submission" date="2022-07" db="EMBL/GenBank/DDBJ databases">
        <title>Fungi with potential for degradation of polypropylene.</title>
        <authorList>
            <person name="Gostincar C."/>
        </authorList>
    </citation>
    <scope>NUCLEOTIDE SEQUENCE</scope>
    <source>
        <strain evidence="6">EXF-13308</strain>
    </source>
</reference>
<dbReference type="InterPro" id="IPR050723">
    <property type="entry name" value="CFA/CMAS"/>
</dbReference>
<dbReference type="PANTHER" id="PTHR43667:SF2">
    <property type="entry name" value="FATTY ACID C-METHYL TRANSFERASE"/>
    <property type="match status" value="1"/>
</dbReference>
<evidence type="ECO:0000256" key="5">
    <source>
        <dbReference type="ARBA" id="ARBA00023098"/>
    </source>
</evidence>
<evidence type="ECO:0000313" key="7">
    <source>
        <dbReference type="Proteomes" id="UP001174694"/>
    </source>
</evidence>
<name>A0AA38RC19_9PEZI</name>
<dbReference type="CDD" id="cd02440">
    <property type="entry name" value="AdoMet_MTases"/>
    <property type="match status" value="1"/>
</dbReference>
<keyword evidence="4" id="KW-0949">S-adenosyl-L-methionine</keyword>
<evidence type="ECO:0000256" key="3">
    <source>
        <dbReference type="ARBA" id="ARBA00022679"/>
    </source>
</evidence>
<dbReference type="InterPro" id="IPR003333">
    <property type="entry name" value="CMAS"/>
</dbReference>
<dbReference type="EMBL" id="JANBVO010000039">
    <property type="protein sequence ID" value="KAJ9136652.1"/>
    <property type="molecule type" value="Genomic_DNA"/>
</dbReference>
<dbReference type="SUPFAM" id="SSF53335">
    <property type="entry name" value="S-adenosyl-L-methionine-dependent methyltransferases"/>
    <property type="match status" value="1"/>
</dbReference>
<comment type="caution">
    <text evidence="6">The sequence shown here is derived from an EMBL/GenBank/DDBJ whole genome shotgun (WGS) entry which is preliminary data.</text>
</comment>
<proteinExistence type="inferred from homology"/>
<sequence>MLHSQLARLSRSALFSMLEKLEYGQLTIIDKAPLSGGDPQTISFGAKENVPGQPVAKLVVLDSSVWLRLCSNLDAGFAESYMLQHIEIDNLRNMFLIYINSAGVLGNGSFIFQIIPAILRLFKPTNDPARSLRNISFHYDASNDLFAGFLSPDMNYSCPIWDPAERDESLEDAQVRKVHVNIEKARISPGHHVLDIGGGWGSLALEAAKTKGCRVTATTLSREQKALFDQRIKDAGLQDRVECLVCDYRSTPKPDGGYDRIISVGMIEHVGKEHLDDYFGAISSLLNRENGIAVVQGITIINQFYKLHANIDNFIERYVFPGGYLPNVARMLNAVDTGSKGALEVESVQSIGPNYSKALRVWRENFERNWPSIRRSLEHVFSKMTESEIEAFRRKWVYYFTYCEAGFRSGILTDHIVTAVRKPETAASLGVPI</sequence>
<protein>
    <submittedName>
        <fullName evidence="6">Cyclopropane-fatty-acyl-phospholipid synthase protein</fullName>
    </submittedName>
</protein>
<evidence type="ECO:0000313" key="6">
    <source>
        <dbReference type="EMBL" id="KAJ9136652.1"/>
    </source>
</evidence>
<dbReference type="PANTHER" id="PTHR43667">
    <property type="entry name" value="CYCLOPROPANE-FATTY-ACYL-PHOSPHOLIPID SYNTHASE"/>
    <property type="match status" value="1"/>
</dbReference>
<comment type="similarity">
    <text evidence="1">Belongs to the CFA/CMAS family.</text>
</comment>
<keyword evidence="7" id="KW-1185">Reference proteome</keyword>
<dbReference type="GO" id="GO:0008168">
    <property type="term" value="F:methyltransferase activity"/>
    <property type="evidence" value="ECO:0007669"/>
    <property type="project" value="UniProtKB-KW"/>
</dbReference>
<evidence type="ECO:0000256" key="1">
    <source>
        <dbReference type="ARBA" id="ARBA00010815"/>
    </source>
</evidence>
<evidence type="ECO:0000256" key="2">
    <source>
        <dbReference type="ARBA" id="ARBA00022603"/>
    </source>
</evidence>
<dbReference type="Pfam" id="PF02353">
    <property type="entry name" value="CMAS"/>
    <property type="match status" value="1"/>
</dbReference>
<dbReference type="PIRSF" id="PIRSF003085">
    <property type="entry name" value="CMAS"/>
    <property type="match status" value="1"/>
</dbReference>
<dbReference type="AlphaFoldDB" id="A0AA38RC19"/>
<keyword evidence="5" id="KW-0443">Lipid metabolism</keyword>
<keyword evidence="2" id="KW-0489">Methyltransferase</keyword>
<accession>A0AA38RC19</accession>
<organism evidence="6 7">
    <name type="scientific">Pleurostoma richardsiae</name>
    <dbReference type="NCBI Taxonomy" id="41990"/>
    <lineage>
        <taxon>Eukaryota</taxon>
        <taxon>Fungi</taxon>
        <taxon>Dikarya</taxon>
        <taxon>Ascomycota</taxon>
        <taxon>Pezizomycotina</taxon>
        <taxon>Sordariomycetes</taxon>
        <taxon>Sordariomycetidae</taxon>
        <taxon>Calosphaeriales</taxon>
        <taxon>Pleurostomataceae</taxon>
        <taxon>Pleurostoma</taxon>
    </lineage>
</organism>
<evidence type="ECO:0000256" key="4">
    <source>
        <dbReference type="ARBA" id="ARBA00022691"/>
    </source>
</evidence>
<dbReference type="GO" id="GO:0008610">
    <property type="term" value="P:lipid biosynthetic process"/>
    <property type="evidence" value="ECO:0007669"/>
    <property type="project" value="InterPro"/>
</dbReference>
<dbReference type="Proteomes" id="UP001174694">
    <property type="component" value="Unassembled WGS sequence"/>
</dbReference>
<gene>
    <name evidence="6" type="ORF">NKR23_g9781</name>
</gene>